<dbReference type="InterPro" id="IPR001967">
    <property type="entry name" value="Peptidase_S11_N"/>
</dbReference>
<dbReference type="InterPro" id="IPR012338">
    <property type="entry name" value="Beta-lactam/transpept-like"/>
</dbReference>
<accession>A0A7C5QPS0</accession>
<dbReference type="GO" id="GO:0006508">
    <property type="term" value="P:proteolysis"/>
    <property type="evidence" value="ECO:0007669"/>
    <property type="project" value="InterPro"/>
</dbReference>
<proteinExistence type="predicted"/>
<feature type="non-terminal residue" evidence="3">
    <location>
        <position position="1"/>
    </location>
</feature>
<dbReference type="AlphaFoldDB" id="A0A7C5QPS0"/>
<dbReference type="SMART" id="SM00936">
    <property type="entry name" value="PBP5_C"/>
    <property type="match status" value="1"/>
</dbReference>
<dbReference type="Gene3D" id="3.40.710.10">
    <property type="entry name" value="DD-peptidase/beta-lactamase superfamily"/>
    <property type="match status" value="1"/>
</dbReference>
<dbReference type="Pfam" id="PF00768">
    <property type="entry name" value="Peptidase_S11"/>
    <property type="match status" value="1"/>
</dbReference>
<comment type="caution">
    <text evidence="3">The sequence shown here is derived from an EMBL/GenBank/DDBJ whole genome shotgun (WGS) entry which is preliminary data.</text>
</comment>
<dbReference type="Gene3D" id="2.60.410.10">
    <property type="entry name" value="D-Ala-D-Ala carboxypeptidase, C-terminal domain"/>
    <property type="match status" value="1"/>
</dbReference>
<protein>
    <submittedName>
        <fullName evidence="3">D-alanyl-D-alanine carboxypeptidase</fullName>
    </submittedName>
</protein>
<dbReference type="InterPro" id="IPR037167">
    <property type="entry name" value="Peptidase_S11_C_sf"/>
</dbReference>
<gene>
    <name evidence="3" type="ORF">ENJ42_06470</name>
</gene>
<dbReference type="InterPro" id="IPR015956">
    <property type="entry name" value="Peniciliin-bd_prot_C_sf"/>
</dbReference>
<keyword evidence="3" id="KW-0378">Hydrolase</keyword>
<comment type="function">
    <text evidence="1">Removes C-terminal D-alanyl residues from sugar-peptide cell wall precursors.</text>
</comment>
<feature type="domain" description="Peptidase S11 D-Ala-D-Ala carboxypeptidase A C-terminal" evidence="2">
    <location>
        <begin position="78"/>
        <end position="168"/>
    </location>
</feature>
<dbReference type="EMBL" id="DRMJ01000333">
    <property type="protein sequence ID" value="HHL43241.1"/>
    <property type="molecule type" value="Genomic_DNA"/>
</dbReference>
<sequence>KQFTWNNITQPNRNPLLQAGYAGADGLKTGHTKVSKYGFVGSAIQGGDRRIFVVNGLESKAHRRSESLRIMDAAFQQFRIFNLFKSGDKIGSAKVYMGKSETVPLITKTDVKVGLHRVKRPDVTASIRYNDPLPAPIVSGDQVAELIVELDGKTLKTIPLYAGENVPRKSAFARLVAVVVAKIRGE</sequence>
<dbReference type="SUPFAM" id="SSF69189">
    <property type="entry name" value="Penicillin-binding protein associated domain"/>
    <property type="match status" value="1"/>
</dbReference>
<dbReference type="Proteomes" id="UP000885830">
    <property type="component" value="Unassembled WGS sequence"/>
</dbReference>
<dbReference type="InterPro" id="IPR012907">
    <property type="entry name" value="Peptidase_S11_C"/>
</dbReference>
<dbReference type="SUPFAM" id="SSF56601">
    <property type="entry name" value="beta-lactamase/transpeptidase-like"/>
    <property type="match status" value="1"/>
</dbReference>
<organism evidence="3">
    <name type="scientific">Hellea balneolensis</name>
    <dbReference type="NCBI Taxonomy" id="287478"/>
    <lineage>
        <taxon>Bacteria</taxon>
        <taxon>Pseudomonadati</taxon>
        <taxon>Pseudomonadota</taxon>
        <taxon>Alphaproteobacteria</taxon>
        <taxon>Maricaulales</taxon>
        <taxon>Robiginitomaculaceae</taxon>
        <taxon>Hellea</taxon>
    </lineage>
</organism>
<reference evidence="3" key="1">
    <citation type="journal article" date="2020" name="mSystems">
        <title>Genome- and Community-Level Interaction Insights into Carbon Utilization and Element Cycling Functions of Hydrothermarchaeota in Hydrothermal Sediment.</title>
        <authorList>
            <person name="Zhou Z."/>
            <person name="Liu Y."/>
            <person name="Xu W."/>
            <person name="Pan J."/>
            <person name="Luo Z.H."/>
            <person name="Li M."/>
        </authorList>
    </citation>
    <scope>NUCLEOTIDE SEQUENCE [LARGE SCALE GENOMIC DNA]</scope>
    <source>
        <strain evidence="3">HyVt-485</strain>
    </source>
</reference>
<keyword evidence="3" id="KW-0645">Protease</keyword>
<evidence type="ECO:0000259" key="2">
    <source>
        <dbReference type="SMART" id="SM00936"/>
    </source>
</evidence>
<name>A0A7C5QPS0_9PROT</name>
<dbReference type="Pfam" id="PF07943">
    <property type="entry name" value="PBP5_C"/>
    <property type="match status" value="1"/>
</dbReference>
<dbReference type="GO" id="GO:0009002">
    <property type="term" value="F:serine-type D-Ala-D-Ala carboxypeptidase activity"/>
    <property type="evidence" value="ECO:0007669"/>
    <property type="project" value="InterPro"/>
</dbReference>
<evidence type="ECO:0000256" key="1">
    <source>
        <dbReference type="ARBA" id="ARBA00003217"/>
    </source>
</evidence>
<keyword evidence="3" id="KW-0121">Carboxypeptidase</keyword>
<evidence type="ECO:0000313" key="3">
    <source>
        <dbReference type="EMBL" id="HHL43241.1"/>
    </source>
</evidence>